<comment type="similarity">
    <text evidence="1">Belongs to the outer membrane factor (OMF) (TC 1.B.17) family.</text>
</comment>
<dbReference type="RefSeq" id="WP_262435690.1">
    <property type="nucleotide sequence ID" value="NZ_JACRTF010000001.1"/>
</dbReference>
<accession>A0A926IL51</accession>
<sequence length="419" mass="46734">MKRIHILILLATSLSLQAQNKSVSLPYREYLEKVNTGNLEYAAEKLNVSASHAGVVAAKVFNDPELSVSYFNNENKKLQMGEGFAVGLSQTLTLGKRGAAIGMARSESALTEALLADYFRNLRAEATLTYLEAVKQQRLYDVTRKAYENLRQLAESDSIRFRLGKIMEVDATQSKLEAGILGNELLQAGTKLKNAYSALSVMMGTFSIDTLYQPTAQLQTEMHEFMLGDLIAKAVENRSDLVAALRNTTVAKKAVKVARRENIPDIDVSLEIGRNYRVLNEEAPAPPFTGITAGIAFPLKLSALNRGAVNAARFREKQAEMQYSQARLQVQTEVMQAYHQYQSLAEQMKHYENGLLKQAQEVLDGKIYSYNRGEVSLLEVLNAQRTFDEVQAQYIETLFNYNAALVELEKAVGIWDITL</sequence>
<dbReference type="AlphaFoldDB" id="A0A926IL51"/>
<reference evidence="3" key="1">
    <citation type="submission" date="2020-08" db="EMBL/GenBank/DDBJ databases">
        <title>Genome public.</title>
        <authorList>
            <person name="Liu C."/>
            <person name="Sun Q."/>
        </authorList>
    </citation>
    <scope>NUCLEOTIDE SEQUENCE</scope>
    <source>
        <strain evidence="3">N12</strain>
    </source>
</reference>
<keyword evidence="4" id="KW-1185">Reference proteome</keyword>
<evidence type="ECO:0000256" key="1">
    <source>
        <dbReference type="ARBA" id="ARBA00007613"/>
    </source>
</evidence>
<feature type="chain" id="PRO_5039058196" evidence="2">
    <location>
        <begin position="19"/>
        <end position="419"/>
    </location>
</feature>
<evidence type="ECO:0000256" key="2">
    <source>
        <dbReference type="SAM" id="SignalP"/>
    </source>
</evidence>
<evidence type="ECO:0000313" key="4">
    <source>
        <dbReference type="Proteomes" id="UP000651085"/>
    </source>
</evidence>
<comment type="caution">
    <text evidence="3">The sequence shown here is derived from an EMBL/GenBank/DDBJ whole genome shotgun (WGS) entry which is preliminary data.</text>
</comment>
<evidence type="ECO:0000313" key="3">
    <source>
        <dbReference type="EMBL" id="MBC8594597.1"/>
    </source>
</evidence>
<protein>
    <submittedName>
        <fullName evidence="3">TolC family protein</fullName>
    </submittedName>
</protein>
<dbReference type="EMBL" id="JACRTF010000001">
    <property type="protein sequence ID" value="MBC8594597.1"/>
    <property type="molecule type" value="Genomic_DNA"/>
</dbReference>
<dbReference type="InterPro" id="IPR003423">
    <property type="entry name" value="OMP_efflux"/>
</dbReference>
<dbReference type="Proteomes" id="UP000651085">
    <property type="component" value="Unassembled WGS sequence"/>
</dbReference>
<feature type="signal peptide" evidence="2">
    <location>
        <begin position="1"/>
        <end position="18"/>
    </location>
</feature>
<dbReference type="Gene3D" id="1.20.1600.10">
    <property type="entry name" value="Outer membrane efflux proteins (OEP)"/>
    <property type="match status" value="1"/>
</dbReference>
<gene>
    <name evidence="3" type="ORF">H8744_15405</name>
</gene>
<keyword evidence="2" id="KW-0732">Signal</keyword>
<proteinExistence type="inferred from homology"/>
<organism evidence="3 4">
    <name type="scientific">Jilunia laotingensis</name>
    <dbReference type="NCBI Taxonomy" id="2763675"/>
    <lineage>
        <taxon>Bacteria</taxon>
        <taxon>Pseudomonadati</taxon>
        <taxon>Bacteroidota</taxon>
        <taxon>Bacteroidia</taxon>
        <taxon>Bacteroidales</taxon>
        <taxon>Bacteroidaceae</taxon>
        <taxon>Jilunia</taxon>
    </lineage>
</organism>
<dbReference type="InterPro" id="IPR010131">
    <property type="entry name" value="MdtP/NodT-like"/>
</dbReference>
<dbReference type="SUPFAM" id="SSF56954">
    <property type="entry name" value="Outer membrane efflux proteins (OEP)"/>
    <property type="match status" value="1"/>
</dbReference>
<dbReference type="Pfam" id="PF02321">
    <property type="entry name" value="OEP"/>
    <property type="match status" value="1"/>
</dbReference>
<name>A0A926IL51_9BACT</name>
<dbReference type="PANTHER" id="PTHR30203">
    <property type="entry name" value="OUTER MEMBRANE CATION EFFLUX PROTEIN"/>
    <property type="match status" value="1"/>
</dbReference>
<dbReference type="PANTHER" id="PTHR30203:SF24">
    <property type="entry name" value="BLR4935 PROTEIN"/>
    <property type="match status" value="1"/>
</dbReference>
<dbReference type="GO" id="GO:0015562">
    <property type="term" value="F:efflux transmembrane transporter activity"/>
    <property type="evidence" value="ECO:0007669"/>
    <property type="project" value="InterPro"/>
</dbReference>